<evidence type="ECO:0000256" key="1">
    <source>
        <dbReference type="SAM" id="MobiDB-lite"/>
    </source>
</evidence>
<dbReference type="SUPFAM" id="SSF54106">
    <property type="entry name" value="LysM domain"/>
    <property type="match status" value="1"/>
</dbReference>
<proteinExistence type="predicted"/>
<feature type="domain" description="LysM" evidence="2">
    <location>
        <begin position="41"/>
        <end position="85"/>
    </location>
</feature>
<dbReference type="AlphaFoldDB" id="A0A915D9E9"/>
<dbReference type="InterPro" id="IPR036779">
    <property type="entry name" value="LysM_dom_sf"/>
</dbReference>
<sequence length="190" mass="21938">MEHHHVDDEYTFLCGYQKIRRYGSTSDLNSQFHPPKYSRIVVHQVEPSDTLQSLELKYNSSMYEIKRINRLWSNDSLYCKSHVNIPVFDELDMSSPSSKSQRSRSELSKTTCSFDDSQSSSLRRGVPTRRLDQNGKSSSKLIPISNSKTSLSKVEEAESESLDQIFKRIDKNVKKSQKIVRKLNKNCPDI</sequence>
<reference evidence="4" key="1">
    <citation type="submission" date="2022-11" db="UniProtKB">
        <authorList>
            <consortium name="WormBaseParasite"/>
        </authorList>
    </citation>
    <scope>IDENTIFICATION</scope>
</reference>
<protein>
    <submittedName>
        <fullName evidence="4">LysM domain-containing protein</fullName>
    </submittedName>
</protein>
<evidence type="ECO:0000259" key="2">
    <source>
        <dbReference type="PROSITE" id="PS51782"/>
    </source>
</evidence>
<dbReference type="InterPro" id="IPR018392">
    <property type="entry name" value="LysM"/>
</dbReference>
<dbReference type="WBParaSite" id="jg17234">
    <property type="protein sequence ID" value="jg17234"/>
    <property type="gene ID" value="jg17234"/>
</dbReference>
<dbReference type="Pfam" id="PF01476">
    <property type="entry name" value="LysM"/>
    <property type="match status" value="1"/>
</dbReference>
<dbReference type="CDD" id="cd00118">
    <property type="entry name" value="LysM"/>
    <property type="match status" value="1"/>
</dbReference>
<evidence type="ECO:0000313" key="3">
    <source>
        <dbReference type="Proteomes" id="UP000887574"/>
    </source>
</evidence>
<evidence type="ECO:0000313" key="4">
    <source>
        <dbReference type="WBParaSite" id="jg17234"/>
    </source>
</evidence>
<keyword evidence="3" id="KW-1185">Reference proteome</keyword>
<dbReference type="PANTHER" id="PTHR20932">
    <property type="entry name" value="LYSM AND PUTATIVE PEPTIDOGLYCAN-BINDING DOMAIN-CONTAINING PROTEIN"/>
    <property type="match status" value="1"/>
</dbReference>
<feature type="region of interest" description="Disordered" evidence="1">
    <location>
        <begin position="92"/>
        <end position="144"/>
    </location>
</feature>
<dbReference type="PANTHER" id="PTHR20932:SF8">
    <property type="entry name" value="LD22649P"/>
    <property type="match status" value="1"/>
</dbReference>
<dbReference type="InterPro" id="IPR045030">
    <property type="entry name" value="LYSM1-4"/>
</dbReference>
<dbReference type="Proteomes" id="UP000887574">
    <property type="component" value="Unplaced"/>
</dbReference>
<name>A0A915D9E9_9BILA</name>
<dbReference type="Gene3D" id="3.10.350.10">
    <property type="entry name" value="LysM domain"/>
    <property type="match status" value="1"/>
</dbReference>
<feature type="compositionally biased region" description="Polar residues" evidence="1">
    <location>
        <begin position="109"/>
        <end position="122"/>
    </location>
</feature>
<organism evidence="3 4">
    <name type="scientific">Ditylenchus dipsaci</name>
    <dbReference type="NCBI Taxonomy" id="166011"/>
    <lineage>
        <taxon>Eukaryota</taxon>
        <taxon>Metazoa</taxon>
        <taxon>Ecdysozoa</taxon>
        <taxon>Nematoda</taxon>
        <taxon>Chromadorea</taxon>
        <taxon>Rhabditida</taxon>
        <taxon>Tylenchina</taxon>
        <taxon>Tylenchomorpha</taxon>
        <taxon>Sphaerularioidea</taxon>
        <taxon>Anguinidae</taxon>
        <taxon>Anguininae</taxon>
        <taxon>Ditylenchus</taxon>
    </lineage>
</organism>
<dbReference type="PROSITE" id="PS51782">
    <property type="entry name" value="LYSM"/>
    <property type="match status" value="1"/>
</dbReference>
<feature type="compositionally biased region" description="Polar residues" evidence="1">
    <location>
        <begin position="134"/>
        <end position="144"/>
    </location>
</feature>
<accession>A0A915D9E9</accession>